<dbReference type="Gene3D" id="1.10.287.130">
    <property type="match status" value="1"/>
</dbReference>
<proteinExistence type="predicted"/>
<evidence type="ECO:0000256" key="5">
    <source>
        <dbReference type="ARBA" id="ARBA00022777"/>
    </source>
</evidence>
<dbReference type="EMBL" id="JADFTZ010000001">
    <property type="protein sequence ID" value="MBE9575493.1"/>
    <property type="molecule type" value="Genomic_DNA"/>
</dbReference>
<dbReference type="Gene3D" id="1.25.40.10">
    <property type="entry name" value="Tetratricopeptide repeat domain"/>
    <property type="match status" value="2"/>
</dbReference>
<evidence type="ECO:0000256" key="8">
    <source>
        <dbReference type="SAM" id="Coils"/>
    </source>
</evidence>
<keyword evidence="10" id="KW-0732">Signal</keyword>
<evidence type="ECO:0000256" key="9">
    <source>
        <dbReference type="SAM" id="Phobius"/>
    </source>
</evidence>
<dbReference type="SMART" id="SM00388">
    <property type="entry name" value="HisKA"/>
    <property type="match status" value="1"/>
</dbReference>
<keyword evidence="3" id="KW-0808">Transferase</keyword>
<keyword evidence="4" id="KW-0547">Nucleotide-binding</keyword>
<evidence type="ECO:0000256" key="7">
    <source>
        <dbReference type="ARBA" id="ARBA00023012"/>
    </source>
</evidence>
<dbReference type="SUPFAM" id="SSF47384">
    <property type="entry name" value="Homodimeric domain of signal transducing histidine kinase"/>
    <property type="match status" value="1"/>
</dbReference>
<dbReference type="InterPro" id="IPR005467">
    <property type="entry name" value="His_kinase_dom"/>
</dbReference>
<keyword evidence="9" id="KW-0812">Transmembrane</keyword>
<dbReference type="InterPro" id="IPR003594">
    <property type="entry name" value="HATPase_dom"/>
</dbReference>
<gene>
    <name evidence="12" type="ORF">IM755_02125</name>
</gene>
<evidence type="ECO:0000256" key="3">
    <source>
        <dbReference type="ARBA" id="ARBA00022679"/>
    </source>
</evidence>
<dbReference type="RefSeq" id="WP_194093406.1">
    <property type="nucleotide sequence ID" value="NZ_JADFTZ010000001.1"/>
</dbReference>
<dbReference type="InterPro" id="IPR003661">
    <property type="entry name" value="HisK_dim/P_dom"/>
</dbReference>
<evidence type="ECO:0000259" key="11">
    <source>
        <dbReference type="PROSITE" id="PS50109"/>
    </source>
</evidence>
<feature type="domain" description="Histidine kinase" evidence="11">
    <location>
        <begin position="474"/>
        <end position="684"/>
    </location>
</feature>
<evidence type="ECO:0000256" key="1">
    <source>
        <dbReference type="ARBA" id="ARBA00000085"/>
    </source>
</evidence>
<dbReference type="Proteomes" id="UP000656274">
    <property type="component" value="Unassembled WGS sequence"/>
</dbReference>
<keyword evidence="6" id="KW-0067">ATP-binding</keyword>
<keyword evidence="13" id="KW-1185">Reference proteome</keyword>
<feature type="chain" id="PRO_5045793801" description="histidine kinase" evidence="10">
    <location>
        <begin position="18"/>
        <end position="686"/>
    </location>
</feature>
<keyword evidence="7" id="KW-0902">Two-component regulatory system</keyword>
<keyword evidence="8" id="KW-0175">Coiled coil</keyword>
<sequence>MRFAKFFLILFSLLSFGQTNTFLEKLSNQCEIIKNNGEYKKLIQIASLGISKSDNNYDKSKFNFYKGYGFEYDNNQYDKAIPYFENSLKFAQKGKYLEQETLALMRLNYLYYSTKKFKERDQLIEYIKTIVDTTKSVYSKGILFGSLGEYYLDKSEISKFIDYKLKAIEFRKKFPKTDNNNFVNIGISYSQIGQAYIKMKQFRKGLEYCNLAKPYLKESANAMAFLHNDFIKCYWGLQNLDSLVSHRNKIYGLVTKDDSLFLSLSSANRYLAEYYVDKKQLSKANSYLKEADYFGLKSKDTEILMEINLTRGKIFFEQKNYKEAISILKEASVHAYEFDKTVFITINKLIAKSYKAQANWKEALHYFEIYNKVNEEVLKESTKQSIANAEAKFQNQYKQEKIDLLSAENKLKNAEIENSKKQKIYFFIGFSLLLIIAFLLFKQSENRKKSNLKLQVLNYELEEANKAKLRFLNILNHDLRSPVASLIQFLHLKKESPDLLDEVSKTRLEQKTIAGAENLLNSMEDILLWSKGQMENFKPQPEKINISELFHDIKNHFSSTENITIQFENNSNIKLFTDQNFLKTIMRNLTGNAIKALENIDNPMIIWKAWNENNTTFISITDNGKGATIEQFKALYDEKEIVGIKTGLGLHLIRDLAKMIDCEINVETSENKGTKVVLKQKRPNFR</sequence>
<dbReference type="SMART" id="SM00387">
    <property type="entry name" value="HATPase_c"/>
    <property type="match status" value="1"/>
</dbReference>
<dbReference type="InterPro" id="IPR050351">
    <property type="entry name" value="BphY/WalK/GraS-like"/>
</dbReference>
<evidence type="ECO:0000313" key="12">
    <source>
        <dbReference type="EMBL" id="MBE9575493.1"/>
    </source>
</evidence>
<feature type="transmembrane region" description="Helical" evidence="9">
    <location>
        <begin position="424"/>
        <end position="441"/>
    </location>
</feature>
<feature type="coiled-coil region" evidence="8">
    <location>
        <begin position="397"/>
        <end position="467"/>
    </location>
</feature>
<dbReference type="GO" id="GO:0016301">
    <property type="term" value="F:kinase activity"/>
    <property type="evidence" value="ECO:0007669"/>
    <property type="project" value="UniProtKB-KW"/>
</dbReference>
<dbReference type="InterPro" id="IPR036097">
    <property type="entry name" value="HisK_dim/P_sf"/>
</dbReference>
<evidence type="ECO:0000313" key="13">
    <source>
        <dbReference type="Proteomes" id="UP000656274"/>
    </source>
</evidence>
<dbReference type="Gene3D" id="3.30.565.10">
    <property type="entry name" value="Histidine kinase-like ATPase, C-terminal domain"/>
    <property type="match status" value="1"/>
</dbReference>
<keyword evidence="5 12" id="KW-0418">Kinase</keyword>
<feature type="signal peptide" evidence="10">
    <location>
        <begin position="1"/>
        <end position="17"/>
    </location>
</feature>
<organism evidence="12 13">
    <name type="scientific">Flavobacterium proteolyticum</name>
    <dbReference type="NCBI Taxonomy" id="2911683"/>
    <lineage>
        <taxon>Bacteria</taxon>
        <taxon>Pseudomonadati</taxon>
        <taxon>Bacteroidota</taxon>
        <taxon>Flavobacteriia</taxon>
        <taxon>Flavobacteriales</taxon>
        <taxon>Flavobacteriaceae</taxon>
        <taxon>Flavobacterium</taxon>
    </lineage>
</organism>
<dbReference type="SUPFAM" id="SSF48452">
    <property type="entry name" value="TPR-like"/>
    <property type="match status" value="1"/>
</dbReference>
<evidence type="ECO:0000256" key="2">
    <source>
        <dbReference type="ARBA" id="ARBA00012438"/>
    </source>
</evidence>
<evidence type="ECO:0000256" key="10">
    <source>
        <dbReference type="SAM" id="SignalP"/>
    </source>
</evidence>
<dbReference type="InterPro" id="IPR036890">
    <property type="entry name" value="HATPase_C_sf"/>
</dbReference>
<dbReference type="CDD" id="cd00082">
    <property type="entry name" value="HisKA"/>
    <property type="match status" value="1"/>
</dbReference>
<dbReference type="PROSITE" id="PS50109">
    <property type="entry name" value="HIS_KIN"/>
    <property type="match status" value="1"/>
</dbReference>
<dbReference type="SUPFAM" id="SSF55874">
    <property type="entry name" value="ATPase domain of HSP90 chaperone/DNA topoisomerase II/histidine kinase"/>
    <property type="match status" value="1"/>
</dbReference>
<dbReference type="InterPro" id="IPR011990">
    <property type="entry name" value="TPR-like_helical_dom_sf"/>
</dbReference>
<dbReference type="Pfam" id="PF02518">
    <property type="entry name" value="HATPase_c"/>
    <property type="match status" value="1"/>
</dbReference>
<keyword evidence="9" id="KW-0472">Membrane</keyword>
<keyword evidence="9" id="KW-1133">Transmembrane helix</keyword>
<name>A0ABR9WNK6_9FLAO</name>
<dbReference type="EC" id="2.7.13.3" evidence="2"/>
<evidence type="ECO:0000256" key="6">
    <source>
        <dbReference type="ARBA" id="ARBA00022840"/>
    </source>
</evidence>
<dbReference type="PANTHER" id="PTHR42878">
    <property type="entry name" value="TWO-COMPONENT HISTIDINE KINASE"/>
    <property type="match status" value="1"/>
</dbReference>
<evidence type="ECO:0000256" key="4">
    <source>
        <dbReference type="ARBA" id="ARBA00022741"/>
    </source>
</evidence>
<comment type="caution">
    <text evidence="12">The sequence shown here is derived from an EMBL/GenBank/DDBJ whole genome shotgun (WGS) entry which is preliminary data.</text>
</comment>
<reference evidence="12 13" key="1">
    <citation type="submission" date="2020-10" db="EMBL/GenBank/DDBJ databases">
        <title>The genome sequence of Flavobacterium aquaticum 1Y8A.</title>
        <authorList>
            <person name="Liu Y."/>
        </authorList>
    </citation>
    <scope>NUCLEOTIDE SEQUENCE [LARGE SCALE GENOMIC DNA]</scope>
    <source>
        <strain evidence="12 13">1Y8A</strain>
    </source>
</reference>
<accession>A0ABR9WNK6</accession>
<protein>
    <recommendedName>
        <fullName evidence="2">histidine kinase</fullName>
        <ecNumber evidence="2">2.7.13.3</ecNumber>
    </recommendedName>
</protein>
<dbReference type="PANTHER" id="PTHR42878:SF7">
    <property type="entry name" value="SENSOR HISTIDINE KINASE GLRK"/>
    <property type="match status" value="1"/>
</dbReference>
<comment type="catalytic activity">
    <reaction evidence="1">
        <text>ATP + protein L-histidine = ADP + protein N-phospho-L-histidine.</text>
        <dbReference type="EC" id="2.7.13.3"/>
    </reaction>
</comment>